<sequence length="48" mass="5595">MKMQPQTLPLYEVEELSLEQAILELASEDEIYETQYQEATTLFLQLCA</sequence>
<name>A0A3B1B6G9_9ZZZZ</name>
<proteinExistence type="predicted"/>
<dbReference type="AlphaFoldDB" id="A0A3B1B6G9"/>
<accession>A0A3B1B6G9</accession>
<evidence type="ECO:0000313" key="1">
    <source>
        <dbReference type="EMBL" id="VAX09801.1"/>
    </source>
</evidence>
<reference evidence="1" key="1">
    <citation type="submission" date="2018-06" db="EMBL/GenBank/DDBJ databases">
        <authorList>
            <person name="Zhirakovskaya E."/>
        </authorList>
    </citation>
    <scope>NUCLEOTIDE SEQUENCE</scope>
</reference>
<gene>
    <name evidence="1" type="ORF">MNBD_GAMMA25-1278</name>
</gene>
<organism evidence="1">
    <name type="scientific">hydrothermal vent metagenome</name>
    <dbReference type="NCBI Taxonomy" id="652676"/>
    <lineage>
        <taxon>unclassified sequences</taxon>
        <taxon>metagenomes</taxon>
        <taxon>ecological metagenomes</taxon>
    </lineage>
</organism>
<dbReference type="EMBL" id="UOFY01000042">
    <property type="protein sequence ID" value="VAX09801.1"/>
    <property type="molecule type" value="Genomic_DNA"/>
</dbReference>
<protein>
    <submittedName>
        <fullName evidence="1">Uncharacterized protein</fullName>
    </submittedName>
</protein>